<keyword evidence="2" id="KW-1185">Reference proteome</keyword>
<dbReference type="Proteomes" id="UP000646738">
    <property type="component" value="Unassembled WGS sequence"/>
</dbReference>
<accession>A0ABQ3RDV3</accession>
<sequence>MPAYVVVAEAVPGEHRHEAGLGPAWPTVYRRFAQGSRERVWAGLHRVILDGLGARGEWDWSRCAIGVRAAEGGP</sequence>
<reference evidence="2" key="1">
    <citation type="submission" date="2023-07" db="EMBL/GenBank/DDBJ databases">
        <title>Whole genome shotgun sequence of Streptomyces achromogenes subsp. rubradiris NBRC 14000.</title>
        <authorList>
            <person name="Komaki H."/>
            <person name="Tamura T."/>
        </authorList>
    </citation>
    <scope>NUCLEOTIDE SEQUENCE [LARGE SCALE GENOMIC DNA]</scope>
    <source>
        <strain evidence="2">NBRC 14000</strain>
    </source>
</reference>
<evidence type="ECO:0000313" key="2">
    <source>
        <dbReference type="Proteomes" id="UP000646738"/>
    </source>
</evidence>
<proteinExistence type="predicted"/>
<comment type="caution">
    <text evidence="1">The sequence shown here is derived from an EMBL/GenBank/DDBJ whole genome shotgun (WGS) entry which is preliminary data.</text>
</comment>
<name>A0ABQ3RDV3_STRRR</name>
<protein>
    <recommendedName>
        <fullName evidence="3">Transposase</fullName>
    </recommendedName>
</protein>
<gene>
    <name evidence="1" type="ORF">Srubr_38820</name>
</gene>
<dbReference type="EMBL" id="BNEA01000015">
    <property type="protein sequence ID" value="GHI54036.1"/>
    <property type="molecule type" value="Genomic_DNA"/>
</dbReference>
<organism evidence="1 2">
    <name type="scientific">Streptomyces rubradiris</name>
    <name type="common">Streptomyces achromogenes subsp. rubradiris</name>
    <dbReference type="NCBI Taxonomy" id="285531"/>
    <lineage>
        <taxon>Bacteria</taxon>
        <taxon>Bacillati</taxon>
        <taxon>Actinomycetota</taxon>
        <taxon>Actinomycetes</taxon>
        <taxon>Kitasatosporales</taxon>
        <taxon>Streptomycetaceae</taxon>
        <taxon>Streptomyces</taxon>
    </lineage>
</organism>
<evidence type="ECO:0008006" key="3">
    <source>
        <dbReference type="Google" id="ProtNLM"/>
    </source>
</evidence>
<evidence type="ECO:0000313" key="1">
    <source>
        <dbReference type="EMBL" id="GHI54036.1"/>
    </source>
</evidence>